<feature type="transmembrane region" description="Helical" evidence="8">
    <location>
        <begin position="206"/>
        <end position="227"/>
    </location>
</feature>
<evidence type="ECO:0000256" key="2">
    <source>
        <dbReference type="ARBA" id="ARBA00009261"/>
    </source>
</evidence>
<keyword evidence="3 8" id="KW-0813">Transport</keyword>
<organism evidence="9 10">
    <name type="scientific">Acidaminococcus fermentans</name>
    <dbReference type="NCBI Taxonomy" id="905"/>
    <lineage>
        <taxon>Bacteria</taxon>
        <taxon>Bacillati</taxon>
        <taxon>Bacillota</taxon>
        <taxon>Negativicutes</taxon>
        <taxon>Acidaminococcales</taxon>
        <taxon>Acidaminococcaceae</taxon>
        <taxon>Acidaminococcus</taxon>
    </lineage>
</organism>
<reference evidence="9 10" key="1">
    <citation type="submission" date="2019-08" db="EMBL/GenBank/DDBJ databases">
        <title>In-depth cultivation of the pig gut microbiome towards novel bacterial diversity and tailored functional studies.</title>
        <authorList>
            <person name="Wylensek D."/>
            <person name="Hitch T.C.A."/>
            <person name="Clavel T."/>
        </authorList>
    </citation>
    <scope>NUCLEOTIDE SEQUENCE [LARGE SCALE GENOMIC DNA]</scope>
    <source>
        <strain evidence="9 10">WCA-389-WT-5B</strain>
    </source>
</reference>
<sequence length="467" mass="49645">MMEFLDAVDSILYYPILLVVMGAAGLYFSFRMGFVQVRMLPEAIRLLMVKPKDGGTSPFQALMVSTASCVGTGNIIGVSTAICLGGPGAIFWMTVMAIIGAASSFTECTLAQVFKRKRPDGSAYGGPAYYIEDALHNKALATAFAVFLLLTYSCGFNLLCSYNTQSTFSVYSFYDPAVTPAIIGAILAALVGACVMGGAKSIEKAAGILVPFMGVAYVIVSIVVLVMNFGELPRVLETIMADAFNFKAIFSGIGGSCLVMGIKRGLYSNEAGVGSAPNAAAAASTTHPVKQGLVQMLSVYIDTVILCNATALMCLVSEVPGNAENAGAVWVQTSLHKVLGNFGPWFITVAMLLFSFTTLIGNIYYCENGLAYLNHKKMPGSGFMKAFKLYAVLIVFVGAIIPMAAAWDLADIMMGGMTLINLTACVLLGSVVVKAYEDYRMQKAAGLDPHFKGTALGLKPEELDFWK</sequence>
<feature type="transmembrane region" description="Helical" evidence="8">
    <location>
        <begin position="412"/>
        <end position="433"/>
    </location>
</feature>
<evidence type="ECO:0000256" key="8">
    <source>
        <dbReference type="RuleBase" id="RU363064"/>
    </source>
</evidence>
<dbReference type="OrthoDB" id="9804874at2"/>
<name>A0A6N7W3T6_ACIFE</name>
<gene>
    <name evidence="9" type="ORF">FX155_11000</name>
</gene>
<evidence type="ECO:0000256" key="5">
    <source>
        <dbReference type="ARBA" id="ARBA00022692"/>
    </source>
</evidence>
<evidence type="ECO:0000256" key="1">
    <source>
        <dbReference type="ARBA" id="ARBA00004651"/>
    </source>
</evidence>
<keyword evidence="6 8" id="KW-1133">Transmembrane helix</keyword>
<dbReference type="PANTHER" id="PTHR30330">
    <property type="entry name" value="AGSS FAMILY TRANSPORTER, SODIUM-ALANINE"/>
    <property type="match status" value="1"/>
</dbReference>
<dbReference type="Gene3D" id="1.20.1740.10">
    <property type="entry name" value="Amino acid/polyamine transporter I"/>
    <property type="match status" value="1"/>
</dbReference>
<dbReference type="GO" id="GO:0005283">
    <property type="term" value="F:amino acid:sodium symporter activity"/>
    <property type="evidence" value="ECO:0007669"/>
    <property type="project" value="InterPro"/>
</dbReference>
<proteinExistence type="inferred from homology"/>
<dbReference type="EMBL" id="VULN01000023">
    <property type="protein sequence ID" value="MSS83112.1"/>
    <property type="molecule type" value="Genomic_DNA"/>
</dbReference>
<keyword evidence="4 8" id="KW-1003">Cell membrane</keyword>
<protein>
    <submittedName>
        <fullName evidence="9">Alanine:cation symporter family protein</fullName>
    </submittedName>
</protein>
<keyword evidence="5 8" id="KW-0812">Transmembrane</keyword>
<dbReference type="RefSeq" id="WP_022487247.1">
    <property type="nucleotide sequence ID" value="NZ_VULN01000023.1"/>
</dbReference>
<dbReference type="PRINTS" id="PR00175">
    <property type="entry name" value="NAALASMPORT"/>
</dbReference>
<dbReference type="Pfam" id="PF01235">
    <property type="entry name" value="Na_Ala_symp"/>
    <property type="match status" value="1"/>
</dbReference>
<evidence type="ECO:0000313" key="9">
    <source>
        <dbReference type="EMBL" id="MSS83112.1"/>
    </source>
</evidence>
<dbReference type="NCBIfam" id="TIGR00835">
    <property type="entry name" value="agcS"/>
    <property type="match status" value="1"/>
</dbReference>
<evidence type="ECO:0000256" key="4">
    <source>
        <dbReference type="ARBA" id="ARBA00022475"/>
    </source>
</evidence>
<feature type="transmembrane region" description="Helical" evidence="8">
    <location>
        <begin position="179"/>
        <end position="199"/>
    </location>
</feature>
<accession>A0A6N7W3T6</accession>
<feature type="transmembrane region" description="Helical" evidence="8">
    <location>
        <begin position="139"/>
        <end position="159"/>
    </location>
</feature>
<dbReference type="Proteomes" id="UP000441455">
    <property type="component" value="Unassembled WGS sequence"/>
</dbReference>
<keyword evidence="7 8" id="KW-0472">Membrane</keyword>
<comment type="caution">
    <text evidence="8">Lacks conserved residue(s) required for the propagation of feature annotation.</text>
</comment>
<evidence type="ECO:0000256" key="6">
    <source>
        <dbReference type="ARBA" id="ARBA00022989"/>
    </source>
</evidence>
<dbReference type="AlphaFoldDB" id="A0A6N7W3T6"/>
<feature type="transmembrane region" description="Helical" evidence="8">
    <location>
        <begin position="345"/>
        <end position="366"/>
    </location>
</feature>
<dbReference type="InterPro" id="IPR001463">
    <property type="entry name" value="Na/Ala_symport"/>
</dbReference>
<evidence type="ECO:0000313" key="10">
    <source>
        <dbReference type="Proteomes" id="UP000441455"/>
    </source>
</evidence>
<evidence type="ECO:0000256" key="3">
    <source>
        <dbReference type="ARBA" id="ARBA00022448"/>
    </source>
</evidence>
<feature type="transmembrane region" description="Helical" evidence="8">
    <location>
        <begin position="12"/>
        <end position="30"/>
    </location>
</feature>
<keyword evidence="8" id="KW-0769">Symport</keyword>
<dbReference type="GO" id="GO:0005886">
    <property type="term" value="C:plasma membrane"/>
    <property type="evidence" value="ECO:0007669"/>
    <property type="project" value="UniProtKB-SubCell"/>
</dbReference>
<comment type="similarity">
    <text evidence="2 8">Belongs to the alanine or glycine:cation symporter (AGCS) (TC 2.A.25) family.</text>
</comment>
<comment type="caution">
    <text evidence="9">The sequence shown here is derived from an EMBL/GenBank/DDBJ whole genome shotgun (WGS) entry which is preliminary data.</text>
</comment>
<comment type="subcellular location">
    <subcellularLocation>
        <location evidence="1 8">Cell membrane</location>
        <topology evidence="1 8">Multi-pass membrane protein</topology>
    </subcellularLocation>
</comment>
<evidence type="ECO:0000256" key="7">
    <source>
        <dbReference type="ARBA" id="ARBA00023136"/>
    </source>
</evidence>
<dbReference type="PANTHER" id="PTHR30330:SF1">
    <property type="entry name" value="AMINO-ACID CARRIER PROTEIN ALST"/>
    <property type="match status" value="1"/>
</dbReference>
<feature type="transmembrane region" description="Helical" evidence="8">
    <location>
        <begin position="387"/>
        <end position="406"/>
    </location>
</feature>